<sequence>MVASSDPTVNTKVQILQGGDALVVKTGGEITLESGATLTVAGVTIDANTLALTGLTATAVELNQYVLTLDIADGSAEGAYYLVCPHAGDIAKIYSVTDGAVGTADITITAAIGAVAVTTGVVTIATAGSAAGDVDVATPTAARTVTAGQAINLTVTGGGAGGSPRIAVAVVITR</sequence>
<proteinExistence type="predicted"/>
<accession>A0A6J5RV97</accession>
<name>A0A6J5RV97_9CAUD</name>
<reference evidence="1" key="1">
    <citation type="submission" date="2020-05" db="EMBL/GenBank/DDBJ databases">
        <authorList>
            <person name="Chiriac C."/>
            <person name="Salcher M."/>
            <person name="Ghai R."/>
            <person name="Kavagutti S V."/>
        </authorList>
    </citation>
    <scope>NUCLEOTIDE SEQUENCE</scope>
</reference>
<dbReference type="EMBL" id="LR797246">
    <property type="protein sequence ID" value="CAB4196195.1"/>
    <property type="molecule type" value="Genomic_DNA"/>
</dbReference>
<evidence type="ECO:0000313" key="1">
    <source>
        <dbReference type="EMBL" id="CAB4196195.1"/>
    </source>
</evidence>
<protein>
    <submittedName>
        <fullName evidence="1">Uncharacterized protein</fullName>
    </submittedName>
</protein>
<gene>
    <name evidence="1" type="ORF">UFOVP1299_61</name>
</gene>
<organism evidence="1">
    <name type="scientific">uncultured Caudovirales phage</name>
    <dbReference type="NCBI Taxonomy" id="2100421"/>
    <lineage>
        <taxon>Viruses</taxon>
        <taxon>Duplodnaviria</taxon>
        <taxon>Heunggongvirae</taxon>
        <taxon>Uroviricota</taxon>
        <taxon>Caudoviricetes</taxon>
        <taxon>Peduoviridae</taxon>
        <taxon>Maltschvirus</taxon>
        <taxon>Maltschvirus maltsch</taxon>
    </lineage>
</organism>